<evidence type="ECO:0008006" key="3">
    <source>
        <dbReference type="Google" id="ProtNLM"/>
    </source>
</evidence>
<comment type="caution">
    <text evidence="1">The sequence shown here is derived from an EMBL/GenBank/DDBJ whole genome shotgun (WGS) entry which is preliminary data.</text>
</comment>
<dbReference type="Proteomes" id="UP000318578">
    <property type="component" value="Unassembled WGS sequence"/>
</dbReference>
<evidence type="ECO:0000313" key="1">
    <source>
        <dbReference type="EMBL" id="TVT24099.1"/>
    </source>
</evidence>
<accession>A0A558AIN3</accession>
<proteinExistence type="predicted"/>
<dbReference type="OrthoDB" id="5476461at2"/>
<evidence type="ECO:0000313" key="2">
    <source>
        <dbReference type="Proteomes" id="UP000318578"/>
    </source>
</evidence>
<dbReference type="EMBL" id="VJZA01000008">
    <property type="protein sequence ID" value="TVT24099.1"/>
    <property type="molecule type" value="Genomic_DNA"/>
</dbReference>
<protein>
    <recommendedName>
        <fullName evidence="3">Tetratricopeptide repeat protein</fullName>
    </recommendedName>
</protein>
<name>A0A558AIN3_9PSEU</name>
<organism evidence="1 2">
    <name type="scientific">Amycolatopsis acidiphila</name>
    <dbReference type="NCBI Taxonomy" id="715473"/>
    <lineage>
        <taxon>Bacteria</taxon>
        <taxon>Bacillati</taxon>
        <taxon>Actinomycetota</taxon>
        <taxon>Actinomycetes</taxon>
        <taxon>Pseudonocardiales</taxon>
        <taxon>Pseudonocardiaceae</taxon>
        <taxon>Amycolatopsis</taxon>
    </lineage>
</organism>
<sequence length="209" mass="21684">MRSEKTRGQQIDGVETEGVDERLGVAGGLLDRVGVAAGVVALGRVAIHTGDERQRRKTTALARRMLADGTPANRAHGGRLLALGAMADGKPADARAVLDAAGPGSGGRITPLYPMDVTDDPQLVRIALAAGDSRLAADTVAAAEDRARPNPGISSVRAAAAQARGLLDADVALLAEACHRADGDHPARVRRLPDRLTRCAEQGGNEERT</sequence>
<dbReference type="AlphaFoldDB" id="A0A558AIN3"/>
<dbReference type="RefSeq" id="WP_144635877.1">
    <property type="nucleotide sequence ID" value="NZ_BNAX01000018.1"/>
</dbReference>
<reference evidence="1 2" key="1">
    <citation type="submission" date="2019-07" db="EMBL/GenBank/DDBJ databases">
        <title>New species of Amycolatopsis and Streptomyces.</title>
        <authorList>
            <person name="Duangmal K."/>
            <person name="Teo W.F.A."/>
            <person name="Lipun K."/>
        </authorList>
    </citation>
    <scope>NUCLEOTIDE SEQUENCE [LARGE SCALE GENOMIC DNA]</scope>
    <source>
        <strain evidence="1 2">JCM 30562</strain>
    </source>
</reference>
<keyword evidence="2" id="KW-1185">Reference proteome</keyword>
<gene>
    <name evidence="1" type="ORF">FNH06_07820</name>
</gene>